<comment type="pathway">
    <text evidence="2 9">Cofactor biosynthesis; adenosylcobalamin biosynthesis.</text>
</comment>
<organism evidence="10 11">
    <name type="scientific">Caulobacter segnis</name>
    <dbReference type="NCBI Taxonomy" id="88688"/>
    <lineage>
        <taxon>Bacteria</taxon>
        <taxon>Pseudomonadati</taxon>
        <taxon>Pseudomonadota</taxon>
        <taxon>Alphaproteobacteria</taxon>
        <taxon>Caulobacterales</taxon>
        <taxon>Caulobacteraceae</taxon>
        <taxon>Caulobacter</taxon>
    </lineage>
</organism>
<comment type="caution">
    <text evidence="9">Lacks conserved residue(s) required for the propagation of feature annotation.</text>
</comment>
<keyword evidence="11" id="KW-1185">Reference proteome</keyword>
<comment type="function">
    <text evidence="9">Converts cobyric acid to cobinamide by the addition of aminopropanol on the F carboxylic group.</text>
</comment>
<evidence type="ECO:0000313" key="10">
    <source>
        <dbReference type="EMBL" id="USQ93636.1"/>
    </source>
</evidence>
<evidence type="ECO:0000256" key="7">
    <source>
        <dbReference type="ARBA" id="ARBA00022989"/>
    </source>
</evidence>
<evidence type="ECO:0000256" key="5">
    <source>
        <dbReference type="ARBA" id="ARBA00022573"/>
    </source>
</evidence>
<keyword evidence="6 9" id="KW-0812">Transmembrane</keyword>
<feature type="transmembrane region" description="Helical" evidence="9">
    <location>
        <begin position="58"/>
        <end position="78"/>
    </location>
</feature>
<keyword evidence="5 9" id="KW-0169">Cobalamin biosynthesis</keyword>
<keyword evidence="7 9" id="KW-1133">Transmembrane helix</keyword>
<dbReference type="NCBIfam" id="TIGR00380">
    <property type="entry name" value="cobal_cbiB"/>
    <property type="match status" value="1"/>
</dbReference>
<comment type="similarity">
    <text evidence="3 9">Belongs to the CobD/CbiB family.</text>
</comment>
<evidence type="ECO:0000256" key="1">
    <source>
        <dbReference type="ARBA" id="ARBA00004651"/>
    </source>
</evidence>
<evidence type="ECO:0000256" key="4">
    <source>
        <dbReference type="ARBA" id="ARBA00022475"/>
    </source>
</evidence>
<dbReference type="HAMAP" id="MF_00024">
    <property type="entry name" value="CobD_CbiB"/>
    <property type="match status" value="1"/>
</dbReference>
<evidence type="ECO:0000313" key="11">
    <source>
        <dbReference type="Proteomes" id="UP001057520"/>
    </source>
</evidence>
<gene>
    <name evidence="10" type="primary">cbiB</name>
    <name evidence="9" type="synonym">cobD</name>
    <name evidence="10" type="ORF">MZV50_13430</name>
</gene>
<sequence length="308" mass="32602">MSASPWIVLAAAALEAAVGYPEALHRRVPHPVAWIGALISALEQMLNQAAFGEALRRVFGVMTLMTVVAASGAAGWLITRYGGPWAVVAVGGLGLAQHSLWDHVRAVAKPLNAGDLDAARLAVGKIVGRDVERLDEGGVAAAAIESLAESFNDGVVAPLFWFVIGGLPGLFVYKAVNTADSLIGHREPRWRSFGWASARFDDVLNWIPARLAGVLVALAGKGGWRIMLRDARKHASPNAGWPEAAMAGALGVRLGGLAWYDGAPSERPILGEGRATVAADLRRALKVYRLACGMLWLMLAVGGFAWPH</sequence>
<dbReference type="PANTHER" id="PTHR34308">
    <property type="entry name" value="COBALAMIN BIOSYNTHESIS PROTEIN CBIB"/>
    <property type="match status" value="1"/>
</dbReference>
<dbReference type="PANTHER" id="PTHR34308:SF1">
    <property type="entry name" value="COBALAMIN BIOSYNTHESIS PROTEIN CBIB"/>
    <property type="match status" value="1"/>
</dbReference>
<dbReference type="Proteomes" id="UP001057520">
    <property type="component" value="Chromosome"/>
</dbReference>
<dbReference type="EMBL" id="CP096040">
    <property type="protein sequence ID" value="USQ93636.1"/>
    <property type="molecule type" value="Genomic_DNA"/>
</dbReference>
<evidence type="ECO:0000256" key="3">
    <source>
        <dbReference type="ARBA" id="ARBA00006263"/>
    </source>
</evidence>
<dbReference type="InterPro" id="IPR004485">
    <property type="entry name" value="Cobalamin_biosynth_CobD/CbiB"/>
</dbReference>
<protein>
    <recommendedName>
        <fullName evidence="9">Cobalamin biosynthesis protein CobD</fullName>
    </recommendedName>
</protein>
<feature type="transmembrane region" description="Helical" evidence="9">
    <location>
        <begin position="155"/>
        <end position="176"/>
    </location>
</feature>
<proteinExistence type="inferred from homology"/>
<keyword evidence="8 9" id="KW-0472">Membrane</keyword>
<evidence type="ECO:0000256" key="6">
    <source>
        <dbReference type="ARBA" id="ARBA00022692"/>
    </source>
</evidence>
<accession>A0ABY4ZNV6</accession>
<evidence type="ECO:0000256" key="2">
    <source>
        <dbReference type="ARBA" id="ARBA00004953"/>
    </source>
</evidence>
<name>A0ABY4ZNV6_9CAUL</name>
<reference evidence="10 11" key="1">
    <citation type="submission" date="2022-04" db="EMBL/GenBank/DDBJ databases">
        <title>Genome sequence of soybean root-associated Caulobacter segnis RL271.</title>
        <authorList>
            <person name="Longley R."/>
            <person name="Bonito G."/>
            <person name="Trigodet F."/>
            <person name="Crosson S."/>
            <person name="Fiebig A."/>
        </authorList>
    </citation>
    <scope>NUCLEOTIDE SEQUENCE [LARGE SCALE GENOMIC DNA]</scope>
    <source>
        <strain evidence="10 11">RL271</strain>
    </source>
</reference>
<feature type="transmembrane region" description="Helical" evidence="9">
    <location>
        <begin position="287"/>
        <end position="306"/>
    </location>
</feature>
<evidence type="ECO:0000256" key="8">
    <source>
        <dbReference type="ARBA" id="ARBA00023136"/>
    </source>
</evidence>
<comment type="subcellular location">
    <subcellularLocation>
        <location evidence="1 9">Cell membrane</location>
        <topology evidence="1 9">Multi-pass membrane protein</topology>
    </subcellularLocation>
</comment>
<dbReference type="Pfam" id="PF03186">
    <property type="entry name" value="CobD_Cbib"/>
    <property type="match status" value="1"/>
</dbReference>
<evidence type="ECO:0000256" key="9">
    <source>
        <dbReference type="HAMAP-Rule" id="MF_00024"/>
    </source>
</evidence>
<keyword evidence="4 9" id="KW-1003">Cell membrane</keyword>